<sequence>MSDSGLFISGALFTTDYLADAIKATAAYRAVDVAELRTRLDQIAVAFPQNHRTNESQTEDDFIWPVLASLGWTESLRQQNLTVTGRDDVPDGLLFADAAAKASANAQGDQWRRYAHGLAVVESKRWARPLDRASGRDETTAPSTQMLRYLRRIDDTTGGALRWGILTNGTRWRLYWAGARSISEEFLEIDLGRVLALEGGGDLTADDVTRDHWLRVFAVMFGREAFLRDGADQRSFHDRARAEAAFYEERVAASLSKLVFESVFPSLATAIASAAPDAPLSDVRNAALVLLYRLLFLLYAEDRDLLPVSDPRYDDYALRPLRLDVGRRVTSGDAFSTSAARIWSHVSDLSRMIDKGDSSVGIPPYNGGLFATGGTPLLNSTRVPDSVMAPALDALSYERSSGERRYINYRDLSVQQLGSIYERLLEFEIVRDDAGALTVRPNLFARKNSGSYYTPDELVGLILDETLEPLITERLDAFSTALGKLNPKDAEDYRRRELRDADPANAILALRVCDPAMGSGHFLVSLVDTLADHVLDAMAEAAVLGFDVNYTSPLADKIEDIRATILKNAKAANWSIDEEQLDDRHIVRRMVLKRCVYGVDKNPMAVELAKVALWLHTFTVGAPLSYIDHHLHAGDSLFGLWVRDAIDKATAMGGELFYHEALRNAQRSAEAMKTIEALTDVEIAEAHRSAAMYEDVELMTGELDGFVSFLHALDWLDLKAKDKALARLWLDGRFGDPIPIARGRKAPDGGMAKPEEVEAFTAIWQRARALIGEERFLNWQIAFPGVWDNWASKGREGGFDAVVGNPPWDRIKLQQIEWFAARRPEIALAQRASDRAGMIAKLNTDGDPLFEDYQKADARAADTARMARASGHYPLLSRGDINLYSLFVERAHALVRPNGMVGLLTPSGIASDLSASAFFREVAVGGHLKALYDFENRRTRHGLEPFFPDVDSRFKFCAMVASPDRSFAAASCGFFLQAVGERTDPDRAFAIGAADFASVNPNTGTAPIFRSRRDMALTTAIYARLPVLVDRSGGAPVAAWPVRYATMFHMTNDSHLFRTRAELEEREGAWGIGGNRLQSAAGEWVPLYVGRMIHQFDHRAASVVVNEANLHNPALSGDVTPEMKADPFFLPASQYWLLADQAVLGSAIGFRDIARSTDARTMIAAIIPHRAAGNTAPLILSDTAPADQALLLGNLNAVVLDYVARQKAQSTHLNWYIVEQLPVIPPAAYARAFGPKAAADIVREAVLELTYTANDLVSFARDMGHVDATCDVLPPFVWDEDRRLRLRAKLDALYFILYGVFDPADPAKSRDDIRYIYSTFPIVEREETAKWGSYRSRDLCLAWINALMAGQPDAEVEG</sequence>
<name>A0A841L113_9SPHN</name>
<dbReference type="EMBL" id="JACIIV010000001">
    <property type="protein sequence ID" value="MBB6226026.1"/>
    <property type="molecule type" value="Genomic_DNA"/>
</dbReference>
<dbReference type="RefSeq" id="WP_207792163.1">
    <property type="nucleotide sequence ID" value="NZ_BMOX01000034.1"/>
</dbReference>
<comment type="catalytic activity">
    <reaction evidence="5">
        <text>a 2'-deoxyadenosine in DNA + S-adenosyl-L-methionine = an N(6)-methyl-2'-deoxyadenosine in DNA + S-adenosyl-L-homocysteine + H(+)</text>
        <dbReference type="Rhea" id="RHEA:15197"/>
        <dbReference type="Rhea" id="RHEA-COMP:12418"/>
        <dbReference type="Rhea" id="RHEA-COMP:12419"/>
        <dbReference type="ChEBI" id="CHEBI:15378"/>
        <dbReference type="ChEBI" id="CHEBI:57856"/>
        <dbReference type="ChEBI" id="CHEBI:59789"/>
        <dbReference type="ChEBI" id="CHEBI:90615"/>
        <dbReference type="ChEBI" id="CHEBI:90616"/>
        <dbReference type="EC" id="2.1.1.72"/>
    </reaction>
</comment>
<organism evidence="7 8">
    <name type="scientific">Polymorphobacter multimanifer</name>
    <dbReference type="NCBI Taxonomy" id="1070431"/>
    <lineage>
        <taxon>Bacteria</taxon>
        <taxon>Pseudomonadati</taxon>
        <taxon>Pseudomonadota</taxon>
        <taxon>Alphaproteobacteria</taxon>
        <taxon>Sphingomonadales</taxon>
        <taxon>Sphingosinicellaceae</taxon>
        <taxon>Polymorphobacter</taxon>
    </lineage>
</organism>
<dbReference type="SUPFAM" id="SSF53335">
    <property type="entry name" value="S-adenosyl-L-methionine-dependent methyltransferases"/>
    <property type="match status" value="1"/>
</dbReference>
<dbReference type="Pfam" id="PF07669">
    <property type="entry name" value="Eco57I"/>
    <property type="match status" value="1"/>
</dbReference>
<evidence type="ECO:0000313" key="7">
    <source>
        <dbReference type="EMBL" id="MBB6226026.1"/>
    </source>
</evidence>
<dbReference type="GO" id="GO:0006304">
    <property type="term" value="P:DNA modification"/>
    <property type="evidence" value="ECO:0007669"/>
    <property type="project" value="InterPro"/>
</dbReference>
<reference evidence="7 8" key="1">
    <citation type="submission" date="2020-08" db="EMBL/GenBank/DDBJ databases">
        <title>Genomic Encyclopedia of Type Strains, Phase IV (KMG-IV): sequencing the most valuable type-strain genomes for metagenomic binning, comparative biology and taxonomic classification.</title>
        <authorList>
            <person name="Goeker M."/>
        </authorList>
    </citation>
    <scope>NUCLEOTIDE SEQUENCE [LARGE SCALE GENOMIC DNA]</scope>
    <source>
        <strain evidence="7 8">DSM 102189</strain>
    </source>
</reference>
<evidence type="ECO:0000256" key="2">
    <source>
        <dbReference type="ARBA" id="ARBA00022603"/>
    </source>
</evidence>
<evidence type="ECO:0000313" key="8">
    <source>
        <dbReference type="Proteomes" id="UP000538147"/>
    </source>
</evidence>
<dbReference type="GO" id="GO:0009007">
    <property type="term" value="F:site-specific DNA-methyltransferase (adenine-specific) activity"/>
    <property type="evidence" value="ECO:0007669"/>
    <property type="project" value="UniProtKB-EC"/>
</dbReference>
<dbReference type="GO" id="GO:0032259">
    <property type="term" value="P:methylation"/>
    <property type="evidence" value="ECO:0007669"/>
    <property type="project" value="UniProtKB-KW"/>
</dbReference>
<dbReference type="PANTHER" id="PTHR33841">
    <property type="entry name" value="DNA METHYLTRANSFERASE YEEA-RELATED"/>
    <property type="match status" value="1"/>
</dbReference>
<dbReference type="InterPro" id="IPR002052">
    <property type="entry name" value="DNA_methylase_N6_adenine_CS"/>
</dbReference>
<evidence type="ECO:0000256" key="5">
    <source>
        <dbReference type="ARBA" id="ARBA00047942"/>
    </source>
</evidence>
<dbReference type="PANTHER" id="PTHR33841:SF1">
    <property type="entry name" value="DNA METHYLTRANSFERASE A"/>
    <property type="match status" value="1"/>
</dbReference>
<dbReference type="InterPro" id="IPR029063">
    <property type="entry name" value="SAM-dependent_MTases_sf"/>
</dbReference>
<evidence type="ECO:0000256" key="4">
    <source>
        <dbReference type="ARBA" id="ARBA00022691"/>
    </source>
</evidence>
<dbReference type="EC" id="2.1.1.72" evidence="1"/>
<dbReference type="Gene3D" id="3.40.50.150">
    <property type="entry name" value="Vaccinia Virus protein VP39"/>
    <property type="match status" value="1"/>
</dbReference>
<keyword evidence="2" id="KW-0489">Methyltransferase</keyword>
<dbReference type="PROSITE" id="PS00092">
    <property type="entry name" value="N6_MTASE"/>
    <property type="match status" value="1"/>
</dbReference>
<proteinExistence type="predicted"/>
<dbReference type="Proteomes" id="UP000538147">
    <property type="component" value="Unassembled WGS sequence"/>
</dbReference>
<dbReference type="InterPro" id="IPR050953">
    <property type="entry name" value="N4_N6_ade-DNA_methylase"/>
</dbReference>
<gene>
    <name evidence="7" type="ORF">FHS79_000177</name>
</gene>
<comment type="caution">
    <text evidence="7">The sequence shown here is derived from an EMBL/GenBank/DDBJ whole genome shotgun (WGS) entry which is preliminary data.</text>
</comment>
<evidence type="ECO:0000256" key="3">
    <source>
        <dbReference type="ARBA" id="ARBA00022679"/>
    </source>
</evidence>
<evidence type="ECO:0000259" key="6">
    <source>
        <dbReference type="Pfam" id="PF07669"/>
    </source>
</evidence>
<evidence type="ECO:0000256" key="1">
    <source>
        <dbReference type="ARBA" id="ARBA00011900"/>
    </source>
</evidence>
<dbReference type="InterPro" id="IPR011639">
    <property type="entry name" value="MethylTrfase_TaqI-like_dom"/>
</dbReference>
<feature type="domain" description="Type II methyltransferase M.TaqI-like" evidence="6">
    <location>
        <begin position="595"/>
        <end position="813"/>
    </location>
</feature>
<keyword evidence="4" id="KW-0949">S-adenosyl-L-methionine</keyword>
<keyword evidence="8" id="KW-1185">Reference proteome</keyword>
<accession>A0A841L113</accession>
<keyword evidence="3" id="KW-0808">Transferase</keyword>
<dbReference type="PRINTS" id="PR00507">
    <property type="entry name" value="N12N6MTFRASE"/>
</dbReference>
<protein>
    <recommendedName>
        <fullName evidence="1">site-specific DNA-methyltransferase (adenine-specific)</fullName>
        <ecNumber evidence="1">2.1.1.72</ecNumber>
    </recommendedName>
</protein>
<dbReference type="GO" id="GO:0003676">
    <property type="term" value="F:nucleic acid binding"/>
    <property type="evidence" value="ECO:0007669"/>
    <property type="project" value="InterPro"/>
</dbReference>